<dbReference type="RefSeq" id="WP_119808239.1">
    <property type="nucleotide sequence ID" value="NZ_CP032364.1"/>
</dbReference>
<proteinExistence type="predicted"/>
<dbReference type="OrthoDB" id="2076233at2"/>
<reference evidence="1 2" key="1">
    <citation type="submission" date="2018-09" db="EMBL/GenBank/DDBJ databases">
        <title>Genome sequencing of Lachnoanaerobaculum umeaense DSM 23576.</title>
        <authorList>
            <person name="Kook J.-K."/>
            <person name="Park S.-N."/>
            <person name="Lim Y.K."/>
        </authorList>
    </citation>
    <scope>NUCLEOTIDE SEQUENCE [LARGE SCALE GENOMIC DNA]</scope>
    <source>
        <strain evidence="2">DSM 23576 \ CCUG 58757</strain>
    </source>
</reference>
<organism evidence="1 2">
    <name type="scientific">Lachnoanaerobaculum umeaense</name>
    <dbReference type="NCBI Taxonomy" id="617123"/>
    <lineage>
        <taxon>Bacteria</taxon>
        <taxon>Bacillati</taxon>
        <taxon>Bacillota</taxon>
        <taxon>Clostridia</taxon>
        <taxon>Lachnospirales</taxon>
        <taxon>Lachnospiraceae</taxon>
        <taxon>Lachnoanaerobaculum</taxon>
    </lineage>
</organism>
<dbReference type="KEGG" id="lua:D4A81_02410"/>
<protein>
    <submittedName>
        <fullName evidence="1">Uncharacterized protein</fullName>
    </submittedName>
</protein>
<evidence type="ECO:0000313" key="2">
    <source>
        <dbReference type="Proteomes" id="UP000265562"/>
    </source>
</evidence>
<sequence>MRLSGRTKYCMCKYGHEGEEIYSDIEQEVIREIDGYLINLEEAYGRIDSLYINGFTREYFDGRLYKDYPKPYMEDARFHYDILGNEISILGRFLAEAREYIKELQNDKDKGKLQ</sequence>
<evidence type="ECO:0000313" key="1">
    <source>
        <dbReference type="EMBL" id="AYA98878.1"/>
    </source>
</evidence>
<dbReference type="AlphaFoldDB" id="A0A385PXK4"/>
<dbReference type="Proteomes" id="UP000265562">
    <property type="component" value="Chromosome"/>
</dbReference>
<keyword evidence="2" id="KW-1185">Reference proteome</keyword>
<name>A0A385PXK4_9FIRM</name>
<gene>
    <name evidence="1" type="ORF">D4A81_02410</name>
</gene>
<accession>A0A385PXK4</accession>
<dbReference type="EMBL" id="CP032364">
    <property type="protein sequence ID" value="AYA98878.1"/>
    <property type="molecule type" value="Genomic_DNA"/>
</dbReference>